<evidence type="ECO:0000313" key="1">
    <source>
        <dbReference type="EMBL" id="RKH72391.1"/>
    </source>
</evidence>
<gene>
    <name evidence="1" type="ORF">D7W81_06050</name>
</gene>
<keyword evidence="2" id="KW-1185">Reference proteome</keyword>
<dbReference type="Gene3D" id="2.180.10.10">
    <property type="entry name" value="RHS repeat-associated core"/>
    <property type="match status" value="2"/>
</dbReference>
<sequence>MSVTPPGGQYKETNFTYDADGRAVTKEQGHYVSGQPANLMEFRYAPFSASEGQGSARESVFRAVRVNGMTYNYFYDALGRRRAKVNPFNQRDEFFHGTGNELLVDQGWNEVYQLSQGNFRVVDDYIWLGGRPVMIFRGRLDATQNVREPDSTVDCRRDGEAAACGVYFPVTDILGKPVLMLNGDGLVAGAADYQPFGHVNRLSTPDSSALPFSDEDGESFSGFQQAAENSNVQVRARARFLFIDLYDDEVSVVRNDDSTLLTTYSDWEMDRVVTPWFSMPAEGINVNISAGPLNSSGPNTHTGAAMEGYEYQRYQTGAQPFWTPLRFAGHYYDAETDLFENWNRYYDPSVGRYLQPEPMLGWGPSALPAYAYALNNPMAYADPNGNDPIGLSPVPYLAGLLSKHYGRNARNQTVPYADLAANNWHKMSAAESVFHRMRAGNENNEKYISSDGKCEAVYKDGKLVTDPLNVGTYNYIAPVDDLGRAGHGLVDVLPYFIYGNTPYDMFTLDRFWAPIGGLF</sequence>
<proteinExistence type="predicted"/>
<dbReference type="InterPro" id="IPR022385">
    <property type="entry name" value="Rhs_assc_core"/>
</dbReference>
<dbReference type="PANTHER" id="PTHR32305">
    <property type="match status" value="1"/>
</dbReference>
<evidence type="ECO:0000313" key="2">
    <source>
        <dbReference type="Proteomes" id="UP000267003"/>
    </source>
</evidence>
<organism evidence="1 2">
    <name type="scientific">Corallococcus aberystwythensis</name>
    <dbReference type="NCBI Taxonomy" id="2316722"/>
    <lineage>
        <taxon>Bacteria</taxon>
        <taxon>Pseudomonadati</taxon>
        <taxon>Myxococcota</taxon>
        <taxon>Myxococcia</taxon>
        <taxon>Myxococcales</taxon>
        <taxon>Cystobacterineae</taxon>
        <taxon>Myxococcaceae</taxon>
        <taxon>Corallococcus</taxon>
    </lineage>
</organism>
<dbReference type="AlphaFoldDB" id="A0A3A8QX98"/>
<accession>A0A3A8QX98</accession>
<comment type="caution">
    <text evidence="1">The sequence shown here is derived from an EMBL/GenBank/DDBJ whole genome shotgun (WGS) entry which is preliminary data.</text>
</comment>
<dbReference type="EMBL" id="RAWK01000024">
    <property type="protein sequence ID" value="RKH72391.1"/>
    <property type="molecule type" value="Genomic_DNA"/>
</dbReference>
<reference evidence="2" key="1">
    <citation type="submission" date="2018-09" db="EMBL/GenBank/DDBJ databases">
        <authorList>
            <person name="Livingstone P.G."/>
            <person name="Whitworth D.E."/>
        </authorList>
    </citation>
    <scope>NUCLEOTIDE SEQUENCE [LARGE SCALE GENOMIC DNA]</scope>
    <source>
        <strain evidence="2">AB050A</strain>
    </source>
</reference>
<dbReference type="Proteomes" id="UP000267003">
    <property type="component" value="Unassembled WGS sequence"/>
</dbReference>
<protein>
    <submittedName>
        <fullName evidence="1">RHS repeat-associated core domain-containing protein</fullName>
    </submittedName>
</protein>
<dbReference type="NCBIfam" id="TIGR03696">
    <property type="entry name" value="Rhs_assc_core"/>
    <property type="match status" value="1"/>
</dbReference>
<name>A0A3A8QX98_9BACT</name>
<dbReference type="InterPro" id="IPR050708">
    <property type="entry name" value="T6SS_VgrG/RHS"/>
</dbReference>
<dbReference type="PANTHER" id="PTHR32305:SF15">
    <property type="entry name" value="PROTEIN RHSA-RELATED"/>
    <property type="match status" value="1"/>
</dbReference>